<evidence type="ECO:0000256" key="3">
    <source>
        <dbReference type="ARBA" id="ARBA00022723"/>
    </source>
</evidence>
<keyword evidence="2" id="KW-0349">Heme</keyword>
<dbReference type="InterPro" id="IPR015984">
    <property type="entry name" value="Cyt_c_prime_subgr"/>
</dbReference>
<sequence length="156" mass="16389">MKTTLAVAASAAVLALSACGGSAAGAGKGPNSEERTTAFKAMMPNFSSMGKMVKGEEPYEVEKFKTAAAAFAEESKKPFAHFERDALVDGKPQDGDALPAVWEKPEEFKAAEETFHAAVAELNTQAQSGNLEAIKVAYGDAGASCKACHDSFRRPK</sequence>
<dbReference type="Pfam" id="PF01322">
    <property type="entry name" value="Cytochrom_C_2"/>
    <property type="match status" value="1"/>
</dbReference>
<organism evidence="7 8">
    <name type="scientific">Uruburuella testudinis</name>
    <dbReference type="NCBI Taxonomy" id="1282863"/>
    <lineage>
        <taxon>Bacteria</taxon>
        <taxon>Pseudomonadati</taxon>
        <taxon>Pseudomonadota</taxon>
        <taxon>Betaproteobacteria</taxon>
        <taxon>Neisseriales</taxon>
        <taxon>Neisseriaceae</taxon>
        <taxon>Uruburuella</taxon>
    </lineage>
</organism>
<keyword evidence="8" id="KW-1185">Reference proteome</keyword>
<dbReference type="PROSITE" id="PS51257">
    <property type="entry name" value="PROKAR_LIPOPROTEIN"/>
    <property type="match status" value="1"/>
</dbReference>
<keyword evidence="3" id="KW-0479">Metal-binding</keyword>
<dbReference type="InterPro" id="IPR002321">
    <property type="entry name" value="Cyt_c_II"/>
</dbReference>
<evidence type="ECO:0000313" key="8">
    <source>
        <dbReference type="Proteomes" id="UP000829817"/>
    </source>
</evidence>
<dbReference type="Gene3D" id="1.20.120.10">
    <property type="entry name" value="Cytochrome c/b562"/>
    <property type="match status" value="1"/>
</dbReference>
<keyword evidence="1" id="KW-0813">Transport</keyword>
<evidence type="ECO:0000256" key="1">
    <source>
        <dbReference type="ARBA" id="ARBA00022448"/>
    </source>
</evidence>
<dbReference type="PROSITE" id="PS51009">
    <property type="entry name" value="CYTCII"/>
    <property type="match status" value="1"/>
</dbReference>
<feature type="chain" id="PRO_5045935817" evidence="6">
    <location>
        <begin position="24"/>
        <end position="156"/>
    </location>
</feature>
<accession>A0ABY4E097</accession>
<dbReference type="InterPro" id="IPR012127">
    <property type="entry name" value="Cyt_c_prime"/>
</dbReference>
<dbReference type="PRINTS" id="PR00608">
    <property type="entry name" value="CYTCHROMECII"/>
</dbReference>
<feature type="signal peptide" evidence="6">
    <location>
        <begin position="1"/>
        <end position="23"/>
    </location>
</feature>
<keyword evidence="6" id="KW-0732">Signal</keyword>
<dbReference type="InterPro" id="IPR010980">
    <property type="entry name" value="Cyt_c/b562"/>
</dbReference>
<reference evidence="7 8" key="1">
    <citation type="journal article" date="2022" name="Res Sq">
        <title>Evolution of multicellular longitudinally dividing oral cavity symbionts (Neisseriaceae).</title>
        <authorList>
            <person name="Nyongesa S."/>
            <person name="Weber P."/>
            <person name="Bernet E."/>
            <person name="Pullido F."/>
            <person name="Nieckarz M."/>
            <person name="Delaby M."/>
            <person name="Nieves C."/>
            <person name="Viehboeck T."/>
            <person name="Krause N."/>
            <person name="Rivera-Millot A."/>
            <person name="Nakamura A."/>
            <person name="Vischer N."/>
            <person name="VanNieuwenhze M."/>
            <person name="Brun Y."/>
            <person name="Cava F."/>
            <person name="Bulgheresi S."/>
            <person name="Veyrier F."/>
        </authorList>
    </citation>
    <scope>NUCLEOTIDE SEQUENCE [LARGE SCALE GENOMIC DNA]</scope>
    <source>
        <strain evidence="7 8">CCUG 63373m</strain>
    </source>
</reference>
<name>A0ABY4E097_9NEIS</name>
<evidence type="ECO:0000313" key="7">
    <source>
        <dbReference type="EMBL" id="UOO83247.1"/>
    </source>
</evidence>
<dbReference type="SUPFAM" id="SSF47175">
    <property type="entry name" value="Cytochromes"/>
    <property type="match status" value="1"/>
</dbReference>
<evidence type="ECO:0000256" key="5">
    <source>
        <dbReference type="ARBA" id="ARBA00023004"/>
    </source>
</evidence>
<evidence type="ECO:0000256" key="6">
    <source>
        <dbReference type="SAM" id="SignalP"/>
    </source>
</evidence>
<keyword evidence="4" id="KW-0249">Electron transport</keyword>
<proteinExistence type="predicted"/>
<dbReference type="Proteomes" id="UP000829817">
    <property type="component" value="Chromosome"/>
</dbReference>
<dbReference type="RefSeq" id="WP_244787737.1">
    <property type="nucleotide sequence ID" value="NZ_CP091508.1"/>
</dbReference>
<dbReference type="PIRSF" id="PIRSF000027">
    <property type="entry name" value="Cytc_c_prime"/>
    <property type="match status" value="1"/>
</dbReference>
<evidence type="ECO:0000256" key="4">
    <source>
        <dbReference type="ARBA" id="ARBA00022982"/>
    </source>
</evidence>
<dbReference type="EMBL" id="CP091508">
    <property type="protein sequence ID" value="UOO83247.1"/>
    <property type="molecule type" value="Genomic_DNA"/>
</dbReference>
<gene>
    <name evidence="7" type="ORF">LVJ83_10365</name>
</gene>
<evidence type="ECO:0000256" key="2">
    <source>
        <dbReference type="ARBA" id="ARBA00022617"/>
    </source>
</evidence>
<protein>
    <submittedName>
        <fullName evidence="7">Cytochrome c</fullName>
    </submittedName>
</protein>
<keyword evidence="5" id="KW-0408">Iron</keyword>